<evidence type="ECO:0000313" key="3">
    <source>
        <dbReference type="Proteomes" id="UP000198327"/>
    </source>
</evidence>
<dbReference type="Proteomes" id="UP000198327">
    <property type="component" value="Unassembled WGS sequence"/>
</dbReference>
<reference evidence="3" key="1">
    <citation type="submission" date="2017-06" db="EMBL/GenBank/DDBJ databases">
        <authorList>
            <person name="Varghese N."/>
            <person name="Submissions S."/>
        </authorList>
    </citation>
    <scope>NUCLEOTIDE SEQUENCE [LARGE SCALE GENOMIC DNA]</scope>
    <source>
        <strain evidence="3">JCM 23211</strain>
    </source>
</reference>
<evidence type="ECO:0000256" key="1">
    <source>
        <dbReference type="SAM" id="Phobius"/>
    </source>
</evidence>
<protein>
    <submittedName>
        <fullName evidence="2">Uncharacterized protein</fullName>
    </submittedName>
</protein>
<evidence type="ECO:0000313" key="2">
    <source>
        <dbReference type="EMBL" id="SNT21919.1"/>
    </source>
</evidence>
<keyword evidence="1" id="KW-0812">Transmembrane</keyword>
<proteinExistence type="predicted"/>
<organism evidence="2 3">
    <name type="scientific">Rhodococcoides kyotonense</name>
    <dbReference type="NCBI Taxonomy" id="398843"/>
    <lineage>
        <taxon>Bacteria</taxon>
        <taxon>Bacillati</taxon>
        <taxon>Actinomycetota</taxon>
        <taxon>Actinomycetes</taxon>
        <taxon>Mycobacteriales</taxon>
        <taxon>Nocardiaceae</taxon>
        <taxon>Rhodococcoides</taxon>
    </lineage>
</organism>
<sequence length="82" mass="8981">MTYAIPRIPTRQRSTVHTVDIAGTAWPVYKVEALVLGLIVFVGTLALTMTLQVAVLGAAAATVAAWWTLKLVEYRSTVEHRD</sequence>
<feature type="transmembrane region" description="Helical" evidence="1">
    <location>
        <begin position="34"/>
        <end position="67"/>
    </location>
</feature>
<dbReference type="AlphaFoldDB" id="A0A239KWN3"/>
<dbReference type="EMBL" id="FZOW01000011">
    <property type="protein sequence ID" value="SNT21919.1"/>
    <property type="molecule type" value="Genomic_DNA"/>
</dbReference>
<keyword evidence="1" id="KW-1133">Transmembrane helix</keyword>
<name>A0A239KWN3_9NOCA</name>
<dbReference type="STRING" id="398843.A3K89_01135"/>
<keyword evidence="1" id="KW-0472">Membrane</keyword>
<gene>
    <name evidence="2" type="ORF">SAMN05421642_111116</name>
</gene>
<accession>A0A239KWN3</accession>
<dbReference type="OrthoDB" id="4483248at2"/>
<dbReference type="RefSeq" id="WP_089249201.1">
    <property type="nucleotide sequence ID" value="NZ_FZOW01000011.1"/>
</dbReference>
<keyword evidence="3" id="KW-1185">Reference proteome</keyword>